<organism evidence="1">
    <name type="scientific">Anguilla anguilla</name>
    <name type="common">European freshwater eel</name>
    <name type="synonym">Muraena anguilla</name>
    <dbReference type="NCBI Taxonomy" id="7936"/>
    <lineage>
        <taxon>Eukaryota</taxon>
        <taxon>Metazoa</taxon>
        <taxon>Chordata</taxon>
        <taxon>Craniata</taxon>
        <taxon>Vertebrata</taxon>
        <taxon>Euteleostomi</taxon>
        <taxon>Actinopterygii</taxon>
        <taxon>Neopterygii</taxon>
        <taxon>Teleostei</taxon>
        <taxon>Anguilliformes</taxon>
        <taxon>Anguillidae</taxon>
        <taxon>Anguilla</taxon>
    </lineage>
</organism>
<proteinExistence type="predicted"/>
<sequence length="10" mass="1120">MAIFILSQPT</sequence>
<name>A0A0E9U9W5_ANGAN</name>
<evidence type="ECO:0000313" key="1">
    <source>
        <dbReference type="EMBL" id="JAH61960.1"/>
    </source>
</evidence>
<accession>A0A0E9U9W5</accession>
<protein>
    <submittedName>
        <fullName evidence="1">Uncharacterized protein</fullName>
    </submittedName>
</protein>
<reference evidence="1" key="2">
    <citation type="journal article" date="2015" name="Fish Shellfish Immunol.">
        <title>Early steps in the European eel (Anguilla anguilla)-Vibrio vulnificus interaction in the gills: Role of the RtxA13 toxin.</title>
        <authorList>
            <person name="Callol A."/>
            <person name="Pajuelo D."/>
            <person name="Ebbesson L."/>
            <person name="Teles M."/>
            <person name="MacKenzie S."/>
            <person name="Amaro C."/>
        </authorList>
    </citation>
    <scope>NUCLEOTIDE SEQUENCE</scope>
</reference>
<dbReference type="EMBL" id="GBXM01046617">
    <property type="protein sequence ID" value="JAH61960.1"/>
    <property type="molecule type" value="Transcribed_RNA"/>
</dbReference>
<reference evidence="1" key="1">
    <citation type="submission" date="2014-11" db="EMBL/GenBank/DDBJ databases">
        <authorList>
            <person name="Amaro Gonzalez C."/>
        </authorList>
    </citation>
    <scope>NUCLEOTIDE SEQUENCE</scope>
</reference>